<dbReference type="EMBL" id="GGEC01083978">
    <property type="protein sequence ID" value="MBX64462.1"/>
    <property type="molecule type" value="Transcribed_RNA"/>
</dbReference>
<protein>
    <submittedName>
        <fullName evidence="1">Uncharacterized protein</fullName>
    </submittedName>
</protein>
<name>A0A2P2QBU4_RHIMU</name>
<evidence type="ECO:0000313" key="1">
    <source>
        <dbReference type="EMBL" id="MBX64462.1"/>
    </source>
</evidence>
<organism evidence="1">
    <name type="scientific">Rhizophora mucronata</name>
    <name type="common">Asiatic mangrove</name>
    <dbReference type="NCBI Taxonomy" id="61149"/>
    <lineage>
        <taxon>Eukaryota</taxon>
        <taxon>Viridiplantae</taxon>
        <taxon>Streptophyta</taxon>
        <taxon>Embryophyta</taxon>
        <taxon>Tracheophyta</taxon>
        <taxon>Spermatophyta</taxon>
        <taxon>Magnoliopsida</taxon>
        <taxon>eudicotyledons</taxon>
        <taxon>Gunneridae</taxon>
        <taxon>Pentapetalae</taxon>
        <taxon>rosids</taxon>
        <taxon>fabids</taxon>
        <taxon>Malpighiales</taxon>
        <taxon>Rhizophoraceae</taxon>
        <taxon>Rhizophora</taxon>
    </lineage>
</organism>
<reference evidence="1" key="1">
    <citation type="submission" date="2018-02" db="EMBL/GenBank/DDBJ databases">
        <title>Rhizophora mucronata_Transcriptome.</title>
        <authorList>
            <person name="Meera S.P."/>
            <person name="Sreeshan A."/>
            <person name="Augustine A."/>
        </authorList>
    </citation>
    <scope>NUCLEOTIDE SEQUENCE</scope>
    <source>
        <tissue evidence="1">Leaf</tissue>
    </source>
</reference>
<proteinExistence type="predicted"/>
<sequence length="10" mass="1175">MLSLSFFFLA</sequence>
<accession>A0A2P2QBU4</accession>